<keyword evidence="1" id="KW-0677">Repeat</keyword>
<dbReference type="GeneID" id="73329119"/>
<gene>
    <name evidence="5" type="ORF">ColSpa_08317</name>
</gene>
<evidence type="ECO:0000313" key="6">
    <source>
        <dbReference type="Proteomes" id="UP001055115"/>
    </source>
</evidence>
<proteinExistence type="predicted"/>
<evidence type="ECO:0000256" key="1">
    <source>
        <dbReference type="ARBA" id="ARBA00022737"/>
    </source>
</evidence>
<dbReference type="SUPFAM" id="SSF117281">
    <property type="entry name" value="Kelch motif"/>
    <property type="match status" value="1"/>
</dbReference>
<accession>A0AA37UJJ2</accession>
<feature type="region of interest" description="Disordered" evidence="3">
    <location>
        <begin position="439"/>
        <end position="460"/>
    </location>
</feature>
<dbReference type="Gene3D" id="2.120.10.80">
    <property type="entry name" value="Kelch-type beta propeller"/>
    <property type="match status" value="1"/>
</dbReference>
<evidence type="ECO:0000256" key="2">
    <source>
        <dbReference type="ARBA" id="ARBA00023004"/>
    </source>
</evidence>
<dbReference type="PANTHER" id="PTHR47435">
    <property type="entry name" value="KELCH REPEAT PROTEIN (AFU_ORTHOLOGUE AFUA_5G12780)"/>
    <property type="match status" value="1"/>
</dbReference>
<organism evidence="5 6">
    <name type="scientific">Colletotrichum spaethianum</name>
    <dbReference type="NCBI Taxonomy" id="700344"/>
    <lineage>
        <taxon>Eukaryota</taxon>
        <taxon>Fungi</taxon>
        <taxon>Dikarya</taxon>
        <taxon>Ascomycota</taxon>
        <taxon>Pezizomycotina</taxon>
        <taxon>Sordariomycetes</taxon>
        <taxon>Hypocreomycetidae</taxon>
        <taxon>Glomerellales</taxon>
        <taxon>Glomerellaceae</taxon>
        <taxon>Colletotrichum</taxon>
        <taxon>Colletotrichum spaethianum species complex</taxon>
    </lineage>
</organism>
<keyword evidence="4" id="KW-0812">Transmembrane</keyword>
<feature type="transmembrane region" description="Helical" evidence="4">
    <location>
        <begin position="465"/>
        <end position="489"/>
    </location>
</feature>
<sequence length="586" mass="63867">MLLYSPFEVTPLYIVLQLPAVVNAHFKRDWELAAAPSPSLFLRRAFARVAVLGDYAYIDGGEVSQLDADGSPIKSYASNGVNSTLSISLSKSWSASKVTIKELSKESQARSGQALWKNEATNTLWIWGGHSPNGAPRENPVSWKFEADGKGGGEWSKETPTNPTFFADLKRSEEGAFVSTPDAGFWFGGGASGWTNPNPVPQFVPGIVTYNMTTKSWANETTSAFSENGTLNGGSAIYIPTFGPNGLITVMGGSTSALDPDQKSPTGWLDFNNLTFFDPITRDWYWQQTTGNAPTARRNFCSVGVNGTRGTYEIFVFGGTNTEKSKTYDDVFVLSLPGFVWTQVIYDATNPRRYHSCAVVGRRQMLSVGGTDGRTGWSGADPWPQGLGLFDMTNWTWKTNYDADAKNYETSSTIQDWYKTNGINSVHWSSDKVKALFNHNDSKVSKNPKDDVNGDGKSSESSVPIAAIVGAVVGAVVGVIIGLALFWFIRRRSQKKGAIVEIAPAYAKDDTGTTSQTYYEPLPLSELHAPTPQPELSGGTIPRQELWAPVPKPDIPDTGGHHYTVTELDAQQGLLGSGDEDQHKYR</sequence>
<evidence type="ECO:0000256" key="3">
    <source>
        <dbReference type="SAM" id="MobiDB-lite"/>
    </source>
</evidence>
<keyword evidence="6" id="KW-1185">Reference proteome</keyword>
<dbReference type="AlphaFoldDB" id="A0AA37UJJ2"/>
<dbReference type="PANTHER" id="PTHR47435:SF4">
    <property type="entry name" value="KELCH REPEAT PROTEIN (AFU_ORTHOLOGUE AFUA_5G12780)"/>
    <property type="match status" value="1"/>
</dbReference>
<dbReference type="InterPro" id="IPR015915">
    <property type="entry name" value="Kelch-typ_b-propeller"/>
</dbReference>
<protein>
    <submittedName>
        <fullName evidence="5">Kelch repeat-containing protein</fullName>
    </submittedName>
</protein>
<name>A0AA37UJJ2_9PEZI</name>
<dbReference type="RefSeq" id="XP_049130486.1">
    <property type="nucleotide sequence ID" value="XM_049274529.1"/>
</dbReference>
<dbReference type="Proteomes" id="UP001055115">
    <property type="component" value="Unassembled WGS sequence"/>
</dbReference>
<dbReference type="GO" id="GO:0019760">
    <property type="term" value="P:glucosinolate metabolic process"/>
    <property type="evidence" value="ECO:0007669"/>
    <property type="project" value="UniProtKB-ARBA"/>
</dbReference>
<comment type="caution">
    <text evidence="5">The sequence shown here is derived from an EMBL/GenBank/DDBJ whole genome shotgun (WGS) entry which is preliminary data.</text>
</comment>
<feature type="compositionally biased region" description="Basic and acidic residues" evidence="3">
    <location>
        <begin position="439"/>
        <end position="458"/>
    </location>
</feature>
<keyword evidence="4" id="KW-1133">Transmembrane helix</keyword>
<reference evidence="5 6" key="1">
    <citation type="submission" date="2022-03" db="EMBL/GenBank/DDBJ databases">
        <title>Genome data of Colletotrichum spp.</title>
        <authorList>
            <person name="Utami Y.D."/>
            <person name="Hiruma K."/>
        </authorList>
    </citation>
    <scope>NUCLEOTIDE SEQUENCE [LARGE SCALE GENOMIC DNA]</scope>
    <source>
        <strain evidence="5 6">MAFF 239500</strain>
    </source>
</reference>
<evidence type="ECO:0000256" key="4">
    <source>
        <dbReference type="SAM" id="Phobius"/>
    </source>
</evidence>
<evidence type="ECO:0000313" key="5">
    <source>
        <dbReference type="EMBL" id="GKT48136.1"/>
    </source>
</evidence>
<dbReference type="Pfam" id="PF24681">
    <property type="entry name" value="Kelch_KLHDC2_KLHL20_DRC7"/>
    <property type="match status" value="1"/>
</dbReference>
<dbReference type="EMBL" id="BQXU01000022">
    <property type="protein sequence ID" value="GKT48136.1"/>
    <property type="molecule type" value="Genomic_DNA"/>
</dbReference>
<keyword evidence="4" id="KW-0472">Membrane</keyword>
<keyword evidence="2" id="KW-0408">Iron</keyword>